<sequence length="202" mass="23004">MAYFKIIDKGEGINRLFIGGVHGKEGLSTLNALQKIQDSDVDEGKLVIHNCDTSPYRSTLDTQYYESKVGKEVLCLINHYNPQIYVEAHCYRKENYHKLTSPERWDEKGVPPLIDLGEGVLIGSASPNIRTTLFTRNDVCITLEMPCNPSKDSLNVYLDVLRIMAGSSSRDEVEKKMRKNYPSQVERASRYAQEFFGNYPPF</sequence>
<dbReference type="EMBL" id="LN734822">
    <property type="protein sequence ID" value="CEL24015.1"/>
    <property type="molecule type" value="Genomic_DNA"/>
</dbReference>
<dbReference type="PATRIC" id="fig|2162.10.peg.378"/>
<name>A0A089ZIT5_METFO</name>
<dbReference type="STRING" id="2162.BRM9_1989"/>
<dbReference type="RefSeq" id="WP_048085651.1">
    <property type="nucleotide sequence ID" value="NZ_CP006933.1"/>
</dbReference>
<evidence type="ECO:0000313" key="3">
    <source>
        <dbReference type="Proteomes" id="UP000029661"/>
    </source>
</evidence>
<reference evidence="2" key="2">
    <citation type="submission" date="2014-09" db="EMBL/GenBank/DDBJ databases">
        <authorList>
            <person name="Bishop-Lilly K.A."/>
            <person name="Broomall S.M."/>
            <person name="Chain P.S."/>
            <person name="Chertkov O."/>
            <person name="Coyne S.R."/>
            <person name="Daligault H.E."/>
            <person name="Davenport K.W."/>
            <person name="Erkkila T."/>
            <person name="Frey K.G."/>
            <person name="Gibbons H.S."/>
            <person name="Gu W."/>
            <person name="Jaissle J."/>
            <person name="Johnson S.L."/>
            <person name="Koroleva G.I."/>
            <person name="Ladner J.T."/>
            <person name="Lo C.-C."/>
            <person name="Minogue T.D."/>
            <person name="Munk C."/>
            <person name="Palacios G.F."/>
            <person name="Redden C.L."/>
            <person name="Rosenzweig C.N."/>
            <person name="Scholz M.B."/>
            <person name="Teshima H."/>
            <person name="Xu Y."/>
        </authorList>
    </citation>
    <scope>NUCLEOTIDE SEQUENCE</scope>
    <source>
        <strain evidence="2">Mb9</strain>
    </source>
</reference>
<dbReference type="OrthoDB" id="70832at2157"/>
<dbReference type="KEGG" id="mfc:BRM9_1989"/>
<dbReference type="Pfam" id="PF09892">
    <property type="entry name" value="DUF2119"/>
    <property type="match status" value="1"/>
</dbReference>
<gene>
    <name evidence="1" type="ORF">BRM9_1989</name>
    <name evidence="2" type="ORF">MB9_0367</name>
</gene>
<reference evidence="1" key="1">
    <citation type="submission" date="2013-12" db="EMBL/GenBank/DDBJ databases">
        <title>The complete genome sequence of Methanobacterium sp. BRM9.</title>
        <authorList>
            <consortium name="Pastoral Greenhouse Gas Research Consortium"/>
            <person name="Kelly W.J."/>
            <person name="Leahy S.C."/>
            <person name="Perry R."/>
            <person name="Li D."/>
            <person name="Altermann E."/>
            <person name="Lambie S.C."/>
            <person name="Attwood G.T."/>
        </authorList>
    </citation>
    <scope>NUCLEOTIDE SEQUENCE [LARGE SCALE GENOMIC DNA]</scope>
    <source>
        <strain evidence="1">BRM9</strain>
    </source>
</reference>
<dbReference type="AlphaFoldDB" id="A0A089ZIT5"/>
<evidence type="ECO:0000313" key="2">
    <source>
        <dbReference type="EMBL" id="CEL24015.1"/>
    </source>
</evidence>
<dbReference type="InterPro" id="IPR019218">
    <property type="entry name" value="DUF2119"/>
</dbReference>
<dbReference type="EMBL" id="CP006933">
    <property type="protein sequence ID" value="AIS32793.1"/>
    <property type="molecule type" value="Genomic_DNA"/>
</dbReference>
<evidence type="ECO:0000313" key="1">
    <source>
        <dbReference type="EMBL" id="AIS32793.1"/>
    </source>
</evidence>
<organism evidence="1 3">
    <name type="scientific">Methanobacterium formicicum</name>
    <dbReference type="NCBI Taxonomy" id="2162"/>
    <lineage>
        <taxon>Archaea</taxon>
        <taxon>Methanobacteriati</taxon>
        <taxon>Methanobacteriota</taxon>
        <taxon>Methanomada group</taxon>
        <taxon>Methanobacteria</taxon>
        <taxon>Methanobacteriales</taxon>
        <taxon>Methanobacteriaceae</taxon>
        <taxon>Methanobacterium</taxon>
    </lineage>
</organism>
<keyword evidence="4" id="KW-1185">Reference proteome</keyword>
<proteinExistence type="predicted"/>
<evidence type="ECO:0008006" key="5">
    <source>
        <dbReference type="Google" id="ProtNLM"/>
    </source>
</evidence>
<dbReference type="Proteomes" id="UP000029661">
    <property type="component" value="Chromosome"/>
</dbReference>
<dbReference type="Proteomes" id="UP000062768">
    <property type="component" value="Chromosome I"/>
</dbReference>
<dbReference type="PIRSF" id="PIRSF005919">
    <property type="entry name" value="UCP005919"/>
    <property type="match status" value="1"/>
</dbReference>
<dbReference type="GeneID" id="26738628"/>
<evidence type="ECO:0000313" key="4">
    <source>
        <dbReference type="Proteomes" id="UP000062768"/>
    </source>
</evidence>
<protein>
    <recommendedName>
        <fullName evidence="5">DUF2119 domain-containing protein</fullName>
    </recommendedName>
</protein>
<accession>A0A089ZIT5</accession>